<dbReference type="SMART" id="SM00184">
    <property type="entry name" value="RING"/>
    <property type="match status" value="1"/>
</dbReference>
<organism evidence="11 12">
    <name type="scientific">Hymenochirus boettgeri</name>
    <name type="common">Congo dwarf clawed frog</name>
    <dbReference type="NCBI Taxonomy" id="247094"/>
    <lineage>
        <taxon>Eukaryota</taxon>
        <taxon>Metazoa</taxon>
        <taxon>Chordata</taxon>
        <taxon>Craniata</taxon>
        <taxon>Vertebrata</taxon>
        <taxon>Euteleostomi</taxon>
        <taxon>Amphibia</taxon>
        <taxon>Batrachia</taxon>
        <taxon>Anura</taxon>
        <taxon>Pipoidea</taxon>
        <taxon>Pipidae</taxon>
        <taxon>Pipinae</taxon>
        <taxon>Hymenochirus</taxon>
    </lineage>
</organism>
<dbReference type="InterPro" id="IPR006574">
    <property type="entry name" value="PRY"/>
</dbReference>
<accession>A0A8T2JG47</accession>
<keyword evidence="1" id="KW-0399">Innate immunity</keyword>
<evidence type="ECO:0000256" key="1">
    <source>
        <dbReference type="ARBA" id="ARBA00022588"/>
    </source>
</evidence>
<evidence type="ECO:0000259" key="9">
    <source>
        <dbReference type="PROSITE" id="PS50119"/>
    </source>
</evidence>
<name>A0A8T2JG47_9PIPI</name>
<keyword evidence="4" id="KW-0862">Zinc</keyword>
<dbReference type="InterPro" id="IPR017907">
    <property type="entry name" value="Znf_RING_CS"/>
</dbReference>
<dbReference type="GO" id="GO:0045087">
    <property type="term" value="P:innate immune response"/>
    <property type="evidence" value="ECO:0007669"/>
    <property type="project" value="UniProtKB-KW"/>
</dbReference>
<dbReference type="Gene3D" id="2.60.120.920">
    <property type="match status" value="1"/>
</dbReference>
<sequence>MASADMREELICPVCINVFTDPVALPCGHNFCQECIRAMLDSWGTSEAFTCPECRVEFKDQPVLQRNRKLKNIVERFLFKYRDEDESGISCTYCIQSKVTAAKFCVCCEAFLCYRHLRVHNKSEEHVLTEPTTSPISRRCSVHKKLLEFYCSEDDTCICSFCYMFGEHRGHTVEQMSKISEKKKEKLRTVLKKLKPDKGENEQRLQLLQEQITGFKQKASFATRRVGTVFEKIEEQQKALKILVLKEIAQQEVREVCKFSGSIQNLEVKNDHLSQKIHHVEELVNNADPATILQEFKTAVDTFSHPEEGNNEERDGDDKNILSAEELGDNLISVELLKGLAGIVSNINIWWVYGEEGKDMILDTRTAGNNVAISEDMKTASWSVIDLNRPESPERFHCAQVFSIMTFNSGFHYWDMEVSELGGWSLGVAYPSIEREGNQSWIGNNNRSWSLYRYNDRYSVRHNSEATKLPHSPSCRKIRISLDYEVGRLSFYELGDPIRHLHTFCVSFKEPVHPVFRVGWMGNAWVRIISSGTEQQ</sequence>
<dbReference type="Pfam" id="PF00643">
    <property type="entry name" value="zf-B_box"/>
    <property type="match status" value="1"/>
</dbReference>
<comment type="caution">
    <text evidence="11">The sequence shown here is derived from an EMBL/GenBank/DDBJ whole genome shotgun (WGS) entry which is preliminary data.</text>
</comment>
<dbReference type="InterPro" id="IPR013083">
    <property type="entry name" value="Znf_RING/FYVE/PHD"/>
</dbReference>
<dbReference type="AlphaFoldDB" id="A0A8T2JG47"/>
<evidence type="ECO:0000313" key="11">
    <source>
        <dbReference type="EMBL" id="KAG8441561.1"/>
    </source>
</evidence>
<evidence type="ECO:0000259" key="8">
    <source>
        <dbReference type="PROSITE" id="PS50089"/>
    </source>
</evidence>
<dbReference type="Gene3D" id="3.30.160.60">
    <property type="entry name" value="Classic Zinc Finger"/>
    <property type="match status" value="1"/>
</dbReference>
<dbReference type="EMBL" id="JAACNH010000005">
    <property type="protein sequence ID" value="KAG8441561.1"/>
    <property type="molecule type" value="Genomic_DNA"/>
</dbReference>
<dbReference type="Pfam" id="PF13445">
    <property type="entry name" value="zf-RING_UBOX"/>
    <property type="match status" value="1"/>
</dbReference>
<dbReference type="InterPro" id="IPR027370">
    <property type="entry name" value="Znf-RING_euk"/>
</dbReference>
<evidence type="ECO:0000313" key="12">
    <source>
        <dbReference type="Proteomes" id="UP000812440"/>
    </source>
</evidence>
<dbReference type="GO" id="GO:0008270">
    <property type="term" value="F:zinc ion binding"/>
    <property type="evidence" value="ECO:0007669"/>
    <property type="project" value="UniProtKB-KW"/>
</dbReference>
<feature type="domain" description="B box-type" evidence="9">
    <location>
        <begin position="140"/>
        <end position="176"/>
    </location>
</feature>
<dbReference type="PRINTS" id="PR01407">
    <property type="entry name" value="BUTYPHLNCDUF"/>
</dbReference>
<dbReference type="Proteomes" id="UP000812440">
    <property type="component" value="Chromosome 6"/>
</dbReference>
<dbReference type="SMART" id="SM00449">
    <property type="entry name" value="SPRY"/>
    <property type="match status" value="1"/>
</dbReference>
<evidence type="ECO:0000256" key="3">
    <source>
        <dbReference type="ARBA" id="ARBA00022771"/>
    </source>
</evidence>
<protein>
    <submittedName>
        <fullName evidence="11">Uncharacterized protein</fullName>
    </submittedName>
</protein>
<dbReference type="SUPFAM" id="SSF49899">
    <property type="entry name" value="Concanavalin A-like lectins/glucanases"/>
    <property type="match status" value="1"/>
</dbReference>
<dbReference type="Gene3D" id="3.30.40.10">
    <property type="entry name" value="Zinc/RING finger domain, C3HC4 (zinc finger)"/>
    <property type="match status" value="1"/>
</dbReference>
<feature type="domain" description="B30.2/SPRY" evidence="10">
    <location>
        <begin position="340"/>
        <end position="535"/>
    </location>
</feature>
<dbReference type="PROSITE" id="PS00518">
    <property type="entry name" value="ZF_RING_1"/>
    <property type="match status" value="1"/>
</dbReference>
<dbReference type="PANTHER" id="PTHR25465">
    <property type="entry name" value="B-BOX DOMAIN CONTAINING"/>
    <property type="match status" value="1"/>
</dbReference>
<proteinExistence type="predicted"/>
<evidence type="ECO:0000256" key="7">
    <source>
        <dbReference type="PROSITE-ProRule" id="PRU00024"/>
    </source>
</evidence>
<dbReference type="InterPro" id="IPR051051">
    <property type="entry name" value="E3_ubiq-ligase_TRIM/RNF"/>
</dbReference>
<evidence type="ECO:0000256" key="4">
    <source>
        <dbReference type="ARBA" id="ARBA00022833"/>
    </source>
</evidence>
<evidence type="ECO:0000256" key="2">
    <source>
        <dbReference type="ARBA" id="ARBA00022723"/>
    </source>
</evidence>
<reference evidence="11" key="1">
    <citation type="thesis" date="2020" institute="ProQuest LLC" country="789 East Eisenhower Parkway, Ann Arbor, MI, USA">
        <title>Comparative Genomics and Chromosome Evolution.</title>
        <authorList>
            <person name="Mudd A.B."/>
        </authorList>
    </citation>
    <scope>NUCLEOTIDE SEQUENCE</scope>
    <source>
        <strain evidence="11">Female2</strain>
        <tissue evidence="11">Blood</tissue>
    </source>
</reference>
<evidence type="ECO:0000259" key="10">
    <source>
        <dbReference type="PROSITE" id="PS50188"/>
    </source>
</evidence>
<dbReference type="Pfam" id="PF00622">
    <property type="entry name" value="SPRY"/>
    <property type="match status" value="1"/>
</dbReference>
<dbReference type="Gene3D" id="4.10.830.40">
    <property type="match status" value="1"/>
</dbReference>
<dbReference type="InterPro" id="IPR003877">
    <property type="entry name" value="SPRY_dom"/>
</dbReference>
<dbReference type="InterPro" id="IPR003879">
    <property type="entry name" value="Butyrophylin_SPRY"/>
</dbReference>
<gene>
    <name evidence="11" type="ORF">GDO86_010660</name>
</gene>
<dbReference type="PANTHER" id="PTHR25465:SF71">
    <property type="entry name" value="E3 UBIQUITIN-PROTEIN LIGASE TRIM39-LIKE"/>
    <property type="match status" value="1"/>
</dbReference>
<evidence type="ECO:0000256" key="6">
    <source>
        <dbReference type="ARBA" id="ARBA00023054"/>
    </source>
</evidence>
<dbReference type="InterPro" id="IPR001870">
    <property type="entry name" value="B30.2/SPRY"/>
</dbReference>
<dbReference type="SUPFAM" id="SSF57850">
    <property type="entry name" value="RING/U-box"/>
    <property type="match status" value="1"/>
</dbReference>
<dbReference type="InterPro" id="IPR000315">
    <property type="entry name" value="Znf_B-box"/>
</dbReference>
<keyword evidence="5" id="KW-0391">Immunity</keyword>
<keyword evidence="12" id="KW-1185">Reference proteome</keyword>
<evidence type="ECO:0000256" key="5">
    <source>
        <dbReference type="ARBA" id="ARBA00022859"/>
    </source>
</evidence>
<dbReference type="CDD" id="cd12891">
    <property type="entry name" value="SPRY_PRY_C-I_2"/>
    <property type="match status" value="1"/>
</dbReference>
<keyword evidence="2" id="KW-0479">Metal-binding</keyword>
<feature type="domain" description="RING-type" evidence="8">
    <location>
        <begin position="12"/>
        <end position="55"/>
    </location>
</feature>
<dbReference type="OrthoDB" id="6105938at2759"/>
<dbReference type="SMART" id="SM00336">
    <property type="entry name" value="BBOX"/>
    <property type="match status" value="1"/>
</dbReference>
<dbReference type="SUPFAM" id="SSF57845">
    <property type="entry name" value="B-box zinc-binding domain"/>
    <property type="match status" value="1"/>
</dbReference>
<dbReference type="InterPro" id="IPR013320">
    <property type="entry name" value="ConA-like_dom_sf"/>
</dbReference>
<dbReference type="CDD" id="cd19769">
    <property type="entry name" value="Bbox2_TRIM16-like"/>
    <property type="match status" value="1"/>
</dbReference>
<keyword evidence="3 7" id="KW-0863">Zinc-finger</keyword>
<dbReference type="PROSITE" id="PS50089">
    <property type="entry name" value="ZF_RING_2"/>
    <property type="match status" value="1"/>
</dbReference>
<dbReference type="PROSITE" id="PS50119">
    <property type="entry name" value="ZF_BBOX"/>
    <property type="match status" value="1"/>
</dbReference>
<dbReference type="InterPro" id="IPR001841">
    <property type="entry name" value="Znf_RING"/>
</dbReference>
<dbReference type="PROSITE" id="PS50188">
    <property type="entry name" value="B302_SPRY"/>
    <property type="match status" value="1"/>
</dbReference>
<dbReference type="SMART" id="SM00589">
    <property type="entry name" value="PRY"/>
    <property type="match status" value="1"/>
</dbReference>
<keyword evidence="6" id="KW-0175">Coiled coil</keyword>
<dbReference type="InterPro" id="IPR043136">
    <property type="entry name" value="B30.2/SPRY_sf"/>
</dbReference>
<dbReference type="GO" id="GO:0005737">
    <property type="term" value="C:cytoplasm"/>
    <property type="evidence" value="ECO:0007669"/>
    <property type="project" value="UniProtKB-ARBA"/>
</dbReference>